<evidence type="ECO:0000313" key="3">
    <source>
        <dbReference type="Proteomes" id="UP000254866"/>
    </source>
</evidence>
<evidence type="ECO:0000313" key="2">
    <source>
        <dbReference type="EMBL" id="RDL41900.1"/>
    </source>
</evidence>
<sequence length="148" mass="15740">MSTDAQDAARDLGIPVTAVDDQARLGVQGPSPSPRRSTPPRQMRDWRAFGLAMASSQMPDARPAAGAPHAATATAPNRAVPQGQKHRRDTSTSTSSTRRHGRTPSWVGPWGERLAPGRNRAGPGWQAAEPDGGWRAGSTILPKSFTLK</sequence>
<dbReference type="AlphaFoldDB" id="A0A370U294"/>
<evidence type="ECO:0000256" key="1">
    <source>
        <dbReference type="SAM" id="MobiDB-lite"/>
    </source>
</evidence>
<feature type="compositionally biased region" description="Low complexity" evidence="1">
    <location>
        <begin position="59"/>
        <end position="81"/>
    </location>
</feature>
<comment type="caution">
    <text evidence="2">The sequence shown here is derived from an EMBL/GenBank/DDBJ whole genome shotgun (WGS) entry which is preliminary data.</text>
</comment>
<protein>
    <submittedName>
        <fullName evidence="2">Uncharacterized protein</fullName>
    </submittedName>
</protein>
<keyword evidence="3" id="KW-1185">Reference proteome</keyword>
<dbReference type="Proteomes" id="UP000254866">
    <property type="component" value="Unassembled WGS sequence"/>
</dbReference>
<dbReference type="RefSeq" id="XP_031874556.1">
    <property type="nucleotide sequence ID" value="XM_032010502.1"/>
</dbReference>
<proteinExistence type="predicted"/>
<feature type="region of interest" description="Disordered" evidence="1">
    <location>
        <begin position="1"/>
        <end position="148"/>
    </location>
</feature>
<reference evidence="2 3" key="1">
    <citation type="journal article" date="2018" name="IMA Fungus">
        <title>IMA Genome-F 9: Draft genome sequence of Annulohypoxylon stygium, Aspergillus mulundensis, Berkeleyomyces basicola (syn. Thielaviopsis basicola), Ceratocystis smalleyi, two Cercospora beticola strains, Coleophoma cylindrospora, Fusarium fracticaudum, Phialophora cf. hyalina, and Morchella septimelata.</title>
        <authorList>
            <person name="Wingfield B.D."/>
            <person name="Bills G.F."/>
            <person name="Dong Y."/>
            <person name="Huang W."/>
            <person name="Nel W.J."/>
            <person name="Swalarsk-Parry B.S."/>
            <person name="Vaghefi N."/>
            <person name="Wilken P.M."/>
            <person name="An Z."/>
            <person name="de Beer Z.W."/>
            <person name="De Vos L."/>
            <person name="Chen L."/>
            <person name="Duong T.A."/>
            <person name="Gao Y."/>
            <person name="Hammerbacher A."/>
            <person name="Kikkert J.R."/>
            <person name="Li Y."/>
            <person name="Li H."/>
            <person name="Li K."/>
            <person name="Li Q."/>
            <person name="Liu X."/>
            <person name="Ma X."/>
            <person name="Naidoo K."/>
            <person name="Pethybridge S.J."/>
            <person name="Sun J."/>
            <person name="Steenkamp E.T."/>
            <person name="van der Nest M.A."/>
            <person name="van Wyk S."/>
            <person name="Wingfield M.J."/>
            <person name="Xiong C."/>
            <person name="Yue Q."/>
            <person name="Zhang X."/>
        </authorList>
    </citation>
    <scope>NUCLEOTIDE SEQUENCE [LARGE SCALE GENOMIC DNA]</scope>
    <source>
        <strain evidence="2 3">BP 5553</strain>
    </source>
</reference>
<gene>
    <name evidence="2" type="ORF">BP5553_01879</name>
</gene>
<organism evidence="2 3">
    <name type="scientific">Venustampulla echinocandica</name>
    <dbReference type="NCBI Taxonomy" id="2656787"/>
    <lineage>
        <taxon>Eukaryota</taxon>
        <taxon>Fungi</taxon>
        <taxon>Dikarya</taxon>
        <taxon>Ascomycota</taxon>
        <taxon>Pezizomycotina</taxon>
        <taxon>Leotiomycetes</taxon>
        <taxon>Helotiales</taxon>
        <taxon>Pleuroascaceae</taxon>
        <taxon>Venustampulla</taxon>
    </lineage>
</organism>
<accession>A0A370U294</accession>
<dbReference type="EMBL" id="NPIC01000001">
    <property type="protein sequence ID" value="RDL41900.1"/>
    <property type="molecule type" value="Genomic_DNA"/>
</dbReference>
<dbReference type="GeneID" id="43594728"/>
<name>A0A370U294_9HELO</name>